<dbReference type="RefSeq" id="WP_094907743.1">
    <property type="nucleotide sequence ID" value="NZ_BJUN01000001.1"/>
</dbReference>
<evidence type="ECO:0000313" key="2">
    <source>
        <dbReference type="EMBL" id="GEK57116.1"/>
    </source>
</evidence>
<dbReference type="Proteomes" id="UP000321051">
    <property type="component" value="Unassembled WGS sequence"/>
</dbReference>
<keyword evidence="3" id="KW-1185">Reference proteome</keyword>
<evidence type="ECO:0008006" key="4">
    <source>
        <dbReference type="Google" id="ProtNLM"/>
    </source>
</evidence>
<dbReference type="EMBL" id="BJUN01000001">
    <property type="protein sequence ID" value="GEK57116.1"/>
    <property type="molecule type" value="Genomic_DNA"/>
</dbReference>
<accession>A0A510Y1D2</accession>
<reference evidence="2 3" key="1">
    <citation type="submission" date="2019-07" db="EMBL/GenBank/DDBJ databases">
        <title>Whole genome shotgun sequence of Marinococcus halophilus NBRC 102359.</title>
        <authorList>
            <person name="Hosoyama A."/>
            <person name="Uohara A."/>
            <person name="Ohji S."/>
            <person name="Ichikawa N."/>
        </authorList>
    </citation>
    <scope>NUCLEOTIDE SEQUENCE [LARGE SCALE GENOMIC DNA]</scope>
    <source>
        <strain evidence="2 3">NBRC 102359</strain>
    </source>
</reference>
<evidence type="ECO:0000256" key="1">
    <source>
        <dbReference type="SAM" id="MobiDB-lite"/>
    </source>
</evidence>
<sequence>MKQSKLLQLDLQYFAEGETETDSQSSDGKEKTETTGEEEGKEQQEHMIPKHRFDEVNEGYKEMKKELDAFKQERDKAEKERKQKEQEEAEKRGEYEDLYKQTQTDLEAVQQERDSANERIQSLEGTVNELLNSKLESIDESYHDLIPENLTPEQKLAWVNSAEQKGLFGNKQEQPIGEQTNPQDVQQTQDTNKMNPMEKLLSGYGRK</sequence>
<feature type="region of interest" description="Disordered" evidence="1">
    <location>
        <begin position="168"/>
        <end position="207"/>
    </location>
</feature>
<feature type="region of interest" description="Disordered" evidence="1">
    <location>
        <begin position="1"/>
        <end position="98"/>
    </location>
</feature>
<gene>
    <name evidence="2" type="ORF">MHA01_00210</name>
</gene>
<feature type="compositionally biased region" description="Polar residues" evidence="1">
    <location>
        <begin position="171"/>
        <end position="194"/>
    </location>
</feature>
<organism evidence="2 3">
    <name type="scientific">Marinococcus halophilus</name>
    <dbReference type="NCBI Taxonomy" id="1371"/>
    <lineage>
        <taxon>Bacteria</taxon>
        <taxon>Bacillati</taxon>
        <taxon>Bacillota</taxon>
        <taxon>Bacilli</taxon>
        <taxon>Bacillales</taxon>
        <taxon>Bacillaceae</taxon>
        <taxon>Marinococcus</taxon>
    </lineage>
</organism>
<name>A0A510Y1D2_MARHA</name>
<comment type="caution">
    <text evidence="2">The sequence shown here is derived from an EMBL/GenBank/DDBJ whole genome shotgun (WGS) entry which is preliminary data.</text>
</comment>
<feature type="compositionally biased region" description="Basic and acidic residues" evidence="1">
    <location>
        <begin position="41"/>
        <end position="98"/>
    </location>
</feature>
<dbReference type="AlphaFoldDB" id="A0A510Y1D2"/>
<proteinExistence type="predicted"/>
<dbReference type="OrthoDB" id="2081899at2"/>
<protein>
    <recommendedName>
        <fullName evidence="4">Scaffold protein</fullName>
    </recommendedName>
</protein>
<evidence type="ECO:0000313" key="3">
    <source>
        <dbReference type="Proteomes" id="UP000321051"/>
    </source>
</evidence>